<gene>
    <name evidence="2" type="ORF">CLV89_1352</name>
</gene>
<dbReference type="Proteomes" id="UP000237718">
    <property type="component" value="Unassembled WGS sequence"/>
</dbReference>
<name>A0A2T1A175_TRISK</name>
<comment type="caution">
    <text evidence="2">The sequence shown here is derived from an EMBL/GenBank/DDBJ whole genome shotgun (WGS) entry which is preliminary data.</text>
</comment>
<protein>
    <submittedName>
        <fullName evidence="2">Uncharacterized protein</fullName>
    </submittedName>
</protein>
<evidence type="ECO:0000313" key="2">
    <source>
        <dbReference type="EMBL" id="PRZ42359.1"/>
    </source>
</evidence>
<organism evidence="2 3">
    <name type="scientific">Tritonibacter scottomollicae</name>
    <name type="common">Epibacterium scottomollicae</name>
    <dbReference type="NCBI Taxonomy" id="483013"/>
    <lineage>
        <taxon>Bacteria</taxon>
        <taxon>Pseudomonadati</taxon>
        <taxon>Pseudomonadota</taxon>
        <taxon>Alphaproteobacteria</taxon>
        <taxon>Rhodobacterales</taxon>
        <taxon>Paracoccaceae</taxon>
        <taxon>Tritonibacter</taxon>
    </lineage>
</organism>
<dbReference type="EMBL" id="PVUF01000035">
    <property type="protein sequence ID" value="PRZ42359.1"/>
    <property type="molecule type" value="Genomic_DNA"/>
</dbReference>
<dbReference type="AlphaFoldDB" id="A0A2T1A175"/>
<reference evidence="2 3" key="1">
    <citation type="submission" date="2018-03" db="EMBL/GenBank/DDBJ databases">
        <title>Genomic Encyclopedia of Archaeal and Bacterial Type Strains, Phase II (KMG-II): from individual species to whole genera.</title>
        <authorList>
            <person name="Goeker M."/>
        </authorList>
    </citation>
    <scope>NUCLEOTIDE SEQUENCE [LARGE SCALE GENOMIC DNA]</scope>
    <source>
        <strain evidence="2 3">DSM 25328</strain>
    </source>
</reference>
<evidence type="ECO:0000313" key="3">
    <source>
        <dbReference type="Proteomes" id="UP000237718"/>
    </source>
</evidence>
<sequence>MASAMMSRPVGTTGPRLTFPAGVRDCASPRSVAALTSSSQAKEI</sequence>
<proteinExistence type="predicted"/>
<feature type="region of interest" description="Disordered" evidence="1">
    <location>
        <begin position="1"/>
        <end position="22"/>
    </location>
</feature>
<accession>A0A2T1A175</accession>
<evidence type="ECO:0000256" key="1">
    <source>
        <dbReference type="SAM" id="MobiDB-lite"/>
    </source>
</evidence>